<evidence type="ECO:0000313" key="17">
    <source>
        <dbReference type="EMBL" id="CEM12355.1"/>
    </source>
</evidence>
<dbReference type="GO" id="GO:0020037">
    <property type="term" value="F:heme binding"/>
    <property type="evidence" value="ECO:0007669"/>
    <property type="project" value="InterPro"/>
</dbReference>
<dbReference type="PRINTS" id="PR00605">
    <property type="entry name" value="CYTCHROMECIC"/>
</dbReference>
<evidence type="ECO:0000256" key="7">
    <source>
        <dbReference type="ARBA" id="ARBA00022723"/>
    </source>
</evidence>
<dbReference type="SUPFAM" id="SSF46626">
    <property type="entry name" value="Cytochrome c"/>
    <property type="match status" value="1"/>
</dbReference>
<dbReference type="VEuPathDB" id="CryptoDB:Cvel_16858"/>
<dbReference type="FunFam" id="1.10.760.10:FF:000038">
    <property type="entry name" value="Cytochrome c6"/>
    <property type="match status" value="1"/>
</dbReference>
<reference evidence="17" key="1">
    <citation type="submission" date="2014-11" db="EMBL/GenBank/DDBJ databases">
        <authorList>
            <person name="Otto D Thomas"/>
            <person name="Naeem Raeece"/>
        </authorList>
    </citation>
    <scope>NUCLEOTIDE SEQUENCE</scope>
</reference>
<dbReference type="HAMAP" id="MF_00594">
    <property type="entry name" value="Cytc_PetJ"/>
    <property type="match status" value="1"/>
</dbReference>
<dbReference type="PANTHER" id="PTHR34688:SF2">
    <property type="entry name" value="CYTOCHROME C6, CHLOROPLASTIC"/>
    <property type="match status" value="1"/>
</dbReference>
<dbReference type="InterPro" id="IPR036909">
    <property type="entry name" value="Cyt_c-like_dom_sf"/>
</dbReference>
<keyword evidence="8" id="KW-0249">Electron transport</keyword>
<dbReference type="Pfam" id="PF13442">
    <property type="entry name" value="Cytochrome_CBB3"/>
    <property type="match status" value="1"/>
</dbReference>
<keyword evidence="9 14" id="KW-0408">Iron</keyword>
<keyword evidence="7 14" id="KW-0479">Metal-binding</keyword>
<dbReference type="EMBL" id="CDMZ01000350">
    <property type="protein sequence ID" value="CEM12355.1"/>
    <property type="molecule type" value="Genomic_DNA"/>
</dbReference>
<evidence type="ECO:0000256" key="10">
    <source>
        <dbReference type="ARBA" id="ARBA00023078"/>
    </source>
</evidence>
<keyword evidence="5" id="KW-0602">Photosynthesis</keyword>
<evidence type="ECO:0000256" key="4">
    <source>
        <dbReference type="ARBA" id="ARBA00022448"/>
    </source>
</evidence>
<dbReference type="Gene3D" id="1.10.760.10">
    <property type="entry name" value="Cytochrome c-like domain"/>
    <property type="match status" value="1"/>
</dbReference>
<dbReference type="GO" id="GO:0009055">
    <property type="term" value="F:electron transfer activity"/>
    <property type="evidence" value="ECO:0007669"/>
    <property type="project" value="InterPro"/>
</dbReference>
<name>A0A0G4FGQ2_9ALVE</name>
<dbReference type="GO" id="GO:0009543">
    <property type="term" value="C:chloroplast thylakoid lumen"/>
    <property type="evidence" value="ECO:0007669"/>
    <property type="project" value="UniProtKB-SubCell"/>
</dbReference>
<accession>A0A0G4FGQ2</accession>
<organism evidence="17">
    <name type="scientific">Chromera velia CCMP2878</name>
    <dbReference type="NCBI Taxonomy" id="1169474"/>
    <lineage>
        <taxon>Eukaryota</taxon>
        <taxon>Sar</taxon>
        <taxon>Alveolata</taxon>
        <taxon>Colpodellida</taxon>
        <taxon>Chromeraceae</taxon>
        <taxon>Chromera</taxon>
    </lineage>
</organism>
<feature type="domain" description="Cytochrome c" evidence="16">
    <location>
        <begin position="84"/>
        <end position="164"/>
    </location>
</feature>
<evidence type="ECO:0000256" key="15">
    <source>
        <dbReference type="SAM" id="SignalP"/>
    </source>
</evidence>
<keyword evidence="6 14" id="KW-0349">Heme</keyword>
<dbReference type="PANTHER" id="PTHR34688">
    <property type="entry name" value="CYTOCHROME C6, CHLOROPLASTIC"/>
    <property type="match status" value="1"/>
</dbReference>
<evidence type="ECO:0000259" key="16">
    <source>
        <dbReference type="PROSITE" id="PS51007"/>
    </source>
</evidence>
<feature type="chain" id="PRO_5005189272" description="Cytochrome c-553" evidence="15">
    <location>
        <begin position="18"/>
        <end position="169"/>
    </location>
</feature>
<dbReference type="PROSITE" id="PS51007">
    <property type="entry name" value="CYTC"/>
    <property type="match status" value="1"/>
</dbReference>
<comment type="similarity">
    <text evidence="3">Belongs to the cytochrome c family. PetJ subfamily.</text>
</comment>
<keyword evidence="4" id="KW-0813">Transport</keyword>
<dbReference type="GO" id="GO:0015979">
    <property type="term" value="P:photosynthesis"/>
    <property type="evidence" value="ECO:0007669"/>
    <property type="project" value="UniProtKB-KW"/>
</dbReference>
<comment type="subcellular location">
    <subcellularLocation>
        <location evidence="2">Plastid</location>
        <location evidence="2">Chloroplast thylakoid lumen</location>
    </subcellularLocation>
</comment>
<dbReference type="PhylomeDB" id="A0A0G4FGQ2"/>
<dbReference type="GO" id="GO:0005506">
    <property type="term" value="F:iron ion binding"/>
    <property type="evidence" value="ECO:0007669"/>
    <property type="project" value="InterPro"/>
</dbReference>
<evidence type="ECO:0000256" key="8">
    <source>
        <dbReference type="ARBA" id="ARBA00022982"/>
    </source>
</evidence>
<protein>
    <recommendedName>
        <fullName evidence="13">Cytochrome c-553</fullName>
    </recommendedName>
    <alternativeName>
        <fullName evidence="12">Cytochrome c553</fullName>
    </alternativeName>
    <alternativeName>
        <fullName evidence="11">Soluble cytochrome f</fullName>
    </alternativeName>
</protein>
<gene>
    <name evidence="17" type="ORF">Cvel_16858</name>
</gene>
<evidence type="ECO:0000256" key="1">
    <source>
        <dbReference type="ARBA" id="ARBA00002347"/>
    </source>
</evidence>
<evidence type="ECO:0000256" key="5">
    <source>
        <dbReference type="ARBA" id="ARBA00022531"/>
    </source>
</evidence>
<evidence type="ECO:0000256" key="2">
    <source>
        <dbReference type="ARBA" id="ARBA00004456"/>
    </source>
</evidence>
<evidence type="ECO:0000256" key="9">
    <source>
        <dbReference type="ARBA" id="ARBA00023004"/>
    </source>
</evidence>
<proteinExistence type="inferred from homology"/>
<sequence length="169" mass="17473">MKFAALAAVLGLVSTKAFVAPGTGILGAQRRRADCQRAVMKATDASEEEADWACGLGARAVDIAAKTLPLAVAALAPASAFAEGDPELGELVFSGNCAACHAGGNNVVKTEKTLKKAALDENGMNSFDKVVYQVTNGKNAMPAFGGRLSEDDIQNVASFVLDQANGNKW</sequence>
<evidence type="ECO:0000256" key="3">
    <source>
        <dbReference type="ARBA" id="ARBA00009650"/>
    </source>
</evidence>
<dbReference type="InterPro" id="IPR008168">
    <property type="entry name" value="Cyt_C_IC"/>
</dbReference>
<dbReference type="InterPro" id="IPR009056">
    <property type="entry name" value="Cyt_c-like_dom"/>
</dbReference>
<evidence type="ECO:0000256" key="12">
    <source>
        <dbReference type="ARBA" id="ARBA00031247"/>
    </source>
</evidence>
<evidence type="ECO:0000256" key="14">
    <source>
        <dbReference type="PROSITE-ProRule" id="PRU00433"/>
    </source>
</evidence>
<evidence type="ECO:0000256" key="6">
    <source>
        <dbReference type="ARBA" id="ARBA00022617"/>
    </source>
</evidence>
<comment type="function">
    <text evidence="1">Functions as an electron carrier between membrane-bound cytochrome b6-f and photosystem I in oxygenic photosynthesis.</text>
</comment>
<evidence type="ECO:0000256" key="11">
    <source>
        <dbReference type="ARBA" id="ARBA00030448"/>
    </source>
</evidence>
<dbReference type="InterPro" id="IPR023655">
    <property type="entry name" value="Cyt_C6"/>
</dbReference>
<dbReference type="AlphaFoldDB" id="A0A0G4FGQ2"/>
<feature type="signal peptide" evidence="15">
    <location>
        <begin position="1"/>
        <end position="17"/>
    </location>
</feature>
<keyword evidence="10" id="KW-0793">Thylakoid</keyword>
<evidence type="ECO:0000256" key="13">
    <source>
        <dbReference type="ARBA" id="ARBA00033211"/>
    </source>
</evidence>
<keyword evidence="15" id="KW-0732">Signal</keyword>